<dbReference type="EMBL" id="LQOV01000008">
    <property type="protein sequence ID" value="ORV54397.1"/>
    <property type="molecule type" value="Genomic_DNA"/>
</dbReference>
<feature type="domain" description="DUF7064" evidence="1">
    <location>
        <begin position="204"/>
        <end position="313"/>
    </location>
</feature>
<dbReference type="RefSeq" id="WP_085221459.1">
    <property type="nucleotide sequence ID" value="NZ_AP022576.1"/>
</dbReference>
<keyword evidence="3" id="KW-1185">Reference proteome</keyword>
<proteinExistence type="predicted"/>
<reference evidence="2 3" key="1">
    <citation type="submission" date="2016-01" db="EMBL/GenBank/DDBJ databases">
        <title>The new phylogeny of the genus Mycobacterium.</title>
        <authorList>
            <person name="Tarcisio F."/>
            <person name="Conor M."/>
            <person name="Antonella G."/>
            <person name="Elisabetta G."/>
            <person name="Giulia F.S."/>
            <person name="Sara T."/>
            <person name="Anna F."/>
            <person name="Clotilde B."/>
            <person name="Roberto B."/>
            <person name="Veronica D.S."/>
            <person name="Fabio R."/>
            <person name="Monica P."/>
            <person name="Olivier J."/>
            <person name="Enrico T."/>
            <person name="Nicola S."/>
        </authorList>
    </citation>
    <scope>NUCLEOTIDE SEQUENCE [LARGE SCALE GENOMIC DNA]</scope>
    <source>
        <strain evidence="2 3">DSM 44852</strain>
    </source>
</reference>
<dbReference type="Pfam" id="PF23212">
    <property type="entry name" value="DUF7064"/>
    <property type="match status" value="1"/>
</dbReference>
<dbReference type="AlphaFoldDB" id="A0A1X1UC26"/>
<dbReference type="OrthoDB" id="7054648at2"/>
<sequence length="350" mass="39103">MPLTTAPPATDLYLPRPVTGAAWDPHTIHTYYFGFSIPEARIGCFIYIRCQPTFGVCGSGVSIYRGTDNHTVLDAEHLDYEVVSPWPEITGNVIRTANNLMVDFVEPGAAVAVTYESADGNASFDLRQAALTPLVARGHVMPGEEEHHEAAAAGIAGGSEQFMRCTGSLTLHGETYAIDCSPVRDRSWSQVRTERRAAVLMPPIGWTPMYFGPDLALNQIGFEHPDTDPAWAGLYDVRADAPTHHFGYVIDGTAVNVITDVRRHVLEYDPTEFVARRQELEVRDETGRIYRFSGEAIALCPVPAWPNLMAHECIYRWTDESGRVSHQPYQEMWFDSYQRAMRGRTRVPSR</sequence>
<comment type="caution">
    <text evidence="2">The sequence shown here is derived from an EMBL/GenBank/DDBJ whole genome shotgun (WGS) entry which is preliminary data.</text>
</comment>
<dbReference type="Proteomes" id="UP000193010">
    <property type="component" value="Unassembled WGS sequence"/>
</dbReference>
<dbReference type="STRING" id="292462.AWC05_17505"/>
<evidence type="ECO:0000259" key="1">
    <source>
        <dbReference type="Pfam" id="PF23212"/>
    </source>
</evidence>
<gene>
    <name evidence="2" type="ORF">AWC05_17505</name>
</gene>
<evidence type="ECO:0000313" key="2">
    <source>
        <dbReference type="EMBL" id="ORV54397.1"/>
    </source>
</evidence>
<protein>
    <submittedName>
        <fullName evidence="2">Tyrosine protein kinase</fullName>
    </submittedName>
</protein>
<keyword evidence="2" id="KW-0808">Transferase</keyword>
<dbReference type="GO" id="GO:0016301">
    <property type="term" value="F:kinase activity"/>
    <property type="evidence" value="ECO:0007669"/>
    <property type="project" value="UniProtKB-KW"/>
</dbReference>
<keyword evidence="2" id="KW-0418">Kinase</keyword>
<organism evidence="2 3">
    <name type="scientific">Mycobacterium florentinum</name>
    <dbReference type="NCBI Taxonomy" id="292462"/>
    <lineage>
        <taxon>Bacteria</taxon>
        <taxon>Bacillati</taxon>
        <taxon>Actinomycetota</taxon>
        <taxon>Actinomycetes</taxon>
        <taxon>Mycobacteriales</taxon>
        <taxon>Mycobacteriaceae</taxon>
        <taxon>Mycobacterium</taxon>
        <taxon>Mycobacterium simiae complex</taxon>
    </lineage>
</organism>
<evidence type="ECO:0000313" key="3">
    <source>
        <dbReference type="Proteomes" id="UP000193010"/>
    </source>
</evidence>
<name>A0A1X1UC26_MYCFL</name>
<accession>A0A1X1UC26</accession>
<dbReference type="InterPro" id="IPR055492">
    <property type="entry name" value="DUF7064"/>
</dbReference>